<name>A0A7M5V996_9CNID</name>
<feature type="transmembrane region" description="Helical" evidence="12">
    <location>
        <begin position="327"/>
        <end position="344"/>
    </location>
</feature>
<evidence type="ECO:0000256" key="7">
    <source>
        <dbReference type="ARBA" id="ARBA00022824"/>
    </source>
</evidence>
<dbReference type="GO" id="GO:0106245">
    <property type="term" value="F:L-serine-phosphatidylethanolamine phosphatidyltransferase activity"/>
    <property type="evidence" value="ECO:0007669"/>
    <property type="project" value="UniProtKB-UniRule"/>
</dbReference>
<feature type="region of interest" description="Disordered" evidence="13">
    <location>
        <begin position="1"/>
        <end position="39"/>
    </location>
</feature>
<dbReference type="Pfam" id="PF03034">
    <property type="entry name" value="PSS"/>
    <property type="match status" value="1"/>
</dbReference>
<evidence type="ECO:0000256" key="3">
    <source>
        <dbReference type="ARBA" id="ARBA00005189"/>
    </source>
</evidence>
<comment type="similarity">
    <text evidence="4 12">Belongs to the phosphatidyl serine synthase family.</text>
</comment>
<keyword evidence="15" id="KW-1185">Reference proteome</keyword>
<evidence type="ECO:0000256" key="8">
    <source>
        <dbReference type="ARBA" id="ARBA00022989"/>
    </source>
</evidence>
<evidence type="ECO:0000256" key="1">
    <source>
        <dbReference type="ARBA" id="ARBA00004477"/>
    </source>
</evidence>
<dbReference type="GO" id="GO:0006659">
    <property type="term" value="P:phosphatidylserine biosynthetic process"/>
    <property type="evidence" value="ECO:0007669"/>
    <property type="project" value="UniProtKB-UniRule"/>
</dbReference>
<feature type="compositionally biased region" description="Basic residues" evidence="13">
    <location>
        <begin position="459"/>
        <end position="474"/>
    </location>
</feature>
<sequence length="474" mass="55502">MADYEEGESAFYRSKSRRKRTHSYGSMTTSCDENDDDPSEQKVGDITITFFYKPRTLTALALCIIAMLYFAFVRDAEHNQHDNFWHGCLGALALFLVICLLICPNGPFIRPHPAIWRLVFGISVVYAMFLAFLLFQSYKDFLTILQYFDPNLKGAEPDTEVYSDDCSWSVFVSRLDIFCVAHFLGFTVKAIMLRNAHLLWLMSITWEFTEIAFSHLLENFKECWWDSLILDILLCNGLGIHFGLFICKKLEMRTYYWESIKDLHGASKKFRRAVMQFTPVSWTSVQWFNPKDVKSRFLALCLLVLMWQVAELNTFFLKHIFAIPTHHWLNVARIVLISLITMPTTRQYYLYSTDTRCKRLGTQAWVFVCITCLEAILCIRHARELFSQTQYTWVAAWVAVESFACFILVYVLIIWRGKRKLTDGKVPSRVPSHLRFKEMDGQENTDTDSEDYAEDKRSSYSRKSLRTRRRTKKE</sequence>
<comment type="function">
    <text evidence="12">Catalyzes a base-exchange reaction in which the polar head group of phosphatidylethanolamine (PE) is replaced by L-serine.</text>
</comment>
<feature type="transmembrane region" description="Helical" evidence="12">
    <location>
        <begin position="115"/>
        <end position="135"/>
    </location>
</feature>
<dbReference type="Proteomes" id="UP000594262">
    <property type="component" value="Unplaced"/>
</dbReference>
<dbReference type="InterPro" id="IPR004277">
    <property type="entry name" value="PSS"/>
</dbReference>
<feature type="compositionally biased region" description="Acidic residues" evidence="13">
    <location>
        <begin position="441"/>
        <end position="453"/>
    </location>
</feature>
<feature type="transmembrane region" description="Helical" evidence="12">
    <location>
        <begin position="364"/>
        <end position="382"/>
    </location>
</feature>
<feature type="transmembrane region" description="Helical" evidence="12">
    <location>
        <begin position="394"/>
        <end position="415"/>
    </location>
</feature>
<proteinExistence type="inferred from homology"/>
<dbReference type="PANTHER" id="PTHR15362">
    <property type="entry name" value="PHOSPHATIDYLINOSITOL SYNTHASE"/>
    <property type="match status" value="1"/>
</dbReference>
<keyword evidence="5 12" id="KW-0808">Transferase</keyword>
<comment type="catalytic activity">
    <reaction evidence="12">
        <text>a 1,2-diacyl-sn-glycero-3-phosphoethanolamine + L-serine = a 1,2-diacyl-sn-glycero-3-phospho-L-serine + ethanolamine</text>
        <dbReference type="Rhea" id="RHEA:27606"/>
        <dbReference type="ChEBI" id="CHEBI:33384"/>
        <dbReference type="ChEBI" id="CHEBI:57262"/>
        <dbReference type="ChEBI" id="CHEBI:57603"/>
        <dbReference type="ChEBI" id="CHEBI:64612"/>
        <dbReference type="EC" id="2.7.8.29"/>
    </reaction>
</comment>
<feature type="region of interest" description="Disordered" evidence="13">
    <location>
        <begin position="435"/>
        <end position="474"/>
    </location>
</feature>
<keyword evidence="12" id="KW-0594">Phospholipid biosynthesis</keyword>
<evidence type="ECO:0000256" key="12">
    <source>
        <dbReference type="RuleBase" id="RU368094"/>
    </source>
</evidence>
<keyword evidence="11 12" id="KW-1208">Phospholipid metabolism</keyword>
<evidence type="ECO:0000256" key="10">
    <source>
        <dbReference type="ARBA" id="ARBA00023136"/>
    </source>
</evidence>
<evidence type="ECO:0000313" key="14">
    <source>
        <dbReference type="EnsemblMetazoa" id="CLYHEMP008311.1"/>
    </source>
</evidence>
<reference evidence="14" key="1">
    <citation type="submission" date="2021-01" db="UniProtKB">
        <authorList>
            <consortium name="EnsemblMetazoa"/>
        </authorList>
    </citation>
    <scope>IDENTIFICATION</scope>
</reference>
<keyword evidence="12" id="KW-0444">Lipid biosynthesis</keyword>
<keyword evidence="10 12" id="KW-0472">Membrane</keyword>
<keyword evidence="6 12" id="KW-0812">Transmembrane</keyword>
<dbReference type="AlphaFoldDB" id="A0A7M5V996"/>
<organism evidence="14 15">
    <name type="scientific">Clytia hemisphaerica</name>
    <dbReference type="NCBI Taxonomy" id="252671"/>
    <lineage>
        <taxon>Eukaryota</taxon>
        <taxon>Metazoa</taxon>
        <taxon>Cnidaria</taxon>
        <taxon>Hydrozoa</taxon>
        <taxon>Hydroidolina</taxon>
        <taxon>Leptothecata</taxon>
        <taxon>Obeliida</taxon>
        <taxon>Clytiidae</taxon>
        <taxon>Clytia</taxon>
    </lineage>
</organism>
<evidence type="ECO:0000256" key="11">
    <source>
        <dbReference type="ARBA" id="ARBA00023264"/>
    </source>
</evidence>
<feature type="transmembrane region" description="Helical" evidence="12">
    <location>
        <begin position="84"/>
        <end position="103"/>
    </location>
</feature>
<comment type="subcellular location">
    <subcellularLocation>
        <location evidence="1 12">Endoplasmic reticulum membrane</location>
        <topology evidence="1 12">Multi-pass membrane protein</topology>
    </subcellularLocation>
</comment>
<accession>A0A7M5V996</accession>
<feature type="transmembrane region" description="Helical" evidence="12">
    <location>
        <begin position="297"/>
        <end position="321"/>
    </location>
</feature>
<dbReference type="UniPathway" id="UPA00948"/>
<protein>
    <recommendedName>
        <fullName evidence="12">Phosphatidylserine synthase</fullName>
        <ecNumber evidence="12">2.7.8.29</ecNumber>
    </recommendedName>
    <alternativeName>
        <fullName evidence="12">Serine-exchange enzyme</fullName>
    </alternativeName>
</protein>
<evidence type="ECO:0000256" key="6">
    <source>
        <dbReference type="ARBA" id="ARBA00022692"/>
    </source>
</evidence>
<comment type="pathway">
    <text evidence="2 12">Phospholipid metabolism; phosphatidylserine biosynthesis.</text>
</comment>
<evidence type="ECO:0000256" key="5">
    <source>
        <dbReference type="ARBA" id="ARBA00022679"/>
    </source>
</evidence>
<comment type="pathway">
    <text evidence="3">Lipid metabolism.</text>
</comment>
<dbReference type="PANTHER" id="PTHR15362:SF15">
    <property type="entry name" value="PHOSPHATIDYLSERINE SYNTHASE 1"/>
    <property type="match status" value="1"/>
</dbReference>
<evidence type="ECO:0000256" key="2">
    <source>
        <dbReference type="ARBA" id="ARBA00004916"/>
    </source>
</evidence>
<dbReference type="RefSeq" id="XP_066912066.1">
    <property type="nucleotide sequence ID" value="XM_067055965.1"/>
</dbReference>
<evidence type="ECO:0000256" key="13">
    <source>
        <dbReference type="SAM" id="MobiDB-lite"/>
    </source>
</evidence>
<dbReference type="EnsemblMetazoa" id="CLYHEMT008311.1">
    <property type="protein sequence ID" value="CLYHEMP008311.1"/>
    <property type="gene ID" value="CLYHEMG008311"/>
</dbReference>
<dbReference type="GeneID" id="136799270"/>
<evidence type="ECO:0000256" key="9">
    <source>
        <dbReference type="ARBA" id="ARBA00023098"/>
    </source>
</evidence>
<evidence type="ECO:0000313" key="15">
    <source>
        <dbReference type="Proteomes" id="UP000594262"/>
    </source>
</evidence>
<feature type="transmembrane region" description="Helical" evidence="12">
    <location>
        <begin position="56"/>
        <end position="72"/>
    </location>
</feature>
<keyword evidence="7 12" id="KW-0256">Endoplasmic reticulum</keyword>
<feature type="transmembrane region" description="Helical" evidence="12">
    <location>
        <begin position="198"/>
        <end position="216"/>
    </location>
</feature>
<dbReference type="GO" id="GO:0005789">
    <property type="term" value="C:endoplasmic reticulum membrane"/>
    <property type="evidence" value="ECO:0007669"/>
    <property type="project" value="UniProtKB-SubCell"/>
</dbReference>
<dbReference type="OrthoDB" id="10265393at2759"/>
<feature type="transmembrane region" description="Helical" evidence="12">
    <location>
        <begin position="228"/>
        <end position="247"/>
    </location>
</feature>
<keyword evidence="8 12" id="KW-1133">Transmembrane helix</keyword>
<keyword evidence="9 12" id="KW-0443">Lipid metabolism</keyword>
<evidence type="ECO:0000256" key="4">
    <source>
        <dbReference type="ARBA" id="ARBA00008671"/>
    </source>
</evidence>
<dbReference type="EC" id="2.7.8.29" evidence="12"/>